<evidence type="ECO:0000256" key="4">
    <source>
        <dbReference type="ARBA" id="ARBA00022857"/>
    </source>
</evidence>
<dbReference type="GO" id="GO:0016491">
    <property type="term" value="F:oxidoreductase activity"/>
    <property type="evidence" value="ECO:0007669"/>
    <property type="project" value="UniProtKB-UniRule"/>
</dbReference>
<organism evidence="10 11">
    <name type="scientific">Nicoletella semolina</name>
    <dbReference type="NCBI Taxonomy" id="271160"/>
    <lineage>
        <taxon>Bacteria</taxon>
        <taxon>Pseudomonadati</taxon>
        <taxon>Pseudomonadota</taxon>
        <taxon>Gammaproteobacteria</taxon>
        <taxon>Pasteurellales</taxon>
        <taxon>Pasteurellaceae</taxon>
        <taxon>Nicoletella</taxon>
    </lineage>
</organism>
<evidence type="ECO:0000259" key="9">
    <source>
        <dbReference type="Pfam" id="PF00881"/>
    </source>
</evidence>
<dbReference type="InterPro" id="IPR026021">
    <property type="entry name" value="YdjA-like"/>
</dbReference>
<evidence type="ECO:0000256" key="7">
    <source>
        <dbReference type="PIRNR" id="PIRNR000232"/>
    </source>
</evidence>
<feature type="binding site" description="in other chain" evidence="8">
    <location>
        <begin position="132"/>
        <end position="134"/>
    </location>
    <ligand>
        <name>FMN</name>
        <dbReference type="ChEBI" id="CHEBI:58210"/>
        <note>ligand shared between dimeric partners</note>
    </ligand>
</feature>
<proteinExistence type="inferred from homology"/>
<keyword evidence="11" id="KW-1185">Reference proteome</keyword>
<dbReference type="InterPro" id="IPR029479">
    <property type="entry name" value="Nitroreductase"/>
</dbReference>
<comment type="caution">
    <text evidence="10">The sequence shown here is derived from an EMBL/GenBank/DDBJ whole genome shotgun (WGS) entry which is preliminary data.</text>
</comment>
<dbReference type="Proteomes" id="UP000295537">
    <property type="component" value="Unassembled WGS sequence"/>
</dbReference>
<dbReference type="EC" id="1.-.-.-" evidence="7"/>
<reference evidence="10 11" key="1">
    <citation type="submission" date="2019-03" db="EMBL/GenBank/DDBJ databases">
        <title>Genomic Encyclopedia of Type Strains, Phase IV (KMG-IV): sequencing the most valuable type-strain genomes for metagenomic binning, comparative biology and taxonomic classification.</title>
        <authorList>
            <person name="Goeker M."/>
        </authorList>
    </citation>
    <scope>NUCLEOTIDE SEQUENCE [LARGE SCALE GENOMIC DNA]</scope>
    <source>
        <strain evidence="10 11">DSM 16380</strain>
    </source>
</reference>
<feature type="binding site" evidence="8">
    <location>
        <position position="35"/>
    </location>
    <ligand>
        <name>FMN</name>
        <dbReference type="ChEBI" id="CHEBI:58210"/>
        <note>ligand shared between dimeric partners</note>
    </ligand>
</feature>
<keyword evidence="2 7" id="KW-0285">Flavoprotein</keyword>
<evidence type="ECO:0000256" key="1">
    <source>
        <dbReference type="ARBA" id="ARBA00007118"/>
    </source>
</evidence>
<feature type="binding site" description="in other chain" evidence="8">
    <location>
        <begin position="10"/>
        <end position="12"/>
    </location>
    <ligand>
        <name>FMN</name>
        <dbReference type="ChEBI" id="CHEBI:58210"/>
        <note>ligand shared between dimeric partners</note>
    </ligand>
</feature>
<evidence type="ECO:0000256" key="3">
    <source>
        <dbReference type="ARBA" id="ARBA00022643"/>
    </source>
</evidence>
<dbReference type="RefSeq" id="WP_132500829.1">
    <property type="nucleotide sequence ID" value="NZ_LVXA01000001.1"/>
</dbReference>
<keyword evidence="5 7" id="KW-0560">Oxidoreductase</keyword>
<feature type="binding site" evidence="8">
    <location>
        <position position="39"/>
    </location>
    <ligand>
        <name>FMN</name>
        <dbReference type="ChEBI" id="CHEBI:58210"/>
        <note>ligand shared between dimeric partners</note>
    </ligand>
</feature>
<dbReference type="InterPro" id="IPR000415">
    <property type="entry name" value="Nitroreductase-like"/>
</dbReference>
<sequence>MDVLSLLPYRRSSKKFGEIAPNAEQLKIMFQSALRVPDHGRLKPYRFVVIEKQAMGSLEELLKASANEFEMGKEARQKAENLCQRSPMMIGVVAKIAENIPKVPAWEQMISAGCATYALQLAANAQGFETCWISNQWIKGSALRHAFQCEDDEQIIALLMIGSPCDSTQISLASQPEEIENFVYYLNGSQP</sequence>
<evidence type="ECO:0000313" key="11">
    <source>
        <dbReference type="Proteomes" id="UP000295537"/>
    </source>
</evidence>
<evidence type="ECO:0000256" key="2">
    <source>
        <dbReference type="ARBA" id="ARBA00022630"/>
    </source>
</evidence>
<dbReference type="SUPFAM" id="SSF55469">
    <property type="entry name" value="FMN-dependent nitroreductase-like"/>
    <property type="match status" value="1"/>
</dbReference>
<evidence type="ECO:0000256" key="8">
    <source>
        <dbReference type="PIRSR" id="PIRSR000232-1"/>
    </source>
</evidence>
<dbReference type="InterPro" id="IPR052530">
    <property type="entry name" value="NAD(P)H_nitroreductase"/>
</dbReference>
<comment type="similarity">
    <text evidence="1 7">Belongs to the nitroreductase family.</text>
</comment>
<evidence type="ECO:0000313" key="10">
    <source>
        <dbReference type="EMBL" id="TCP18590.1"/>
    </source>
</evidence>
<dbReference type="Pfam" id="PF00881">
    <property type="entry name" value="Nitroreductase"/>
    <property type="match status" value="1"/>
</dbReference>
<keyword evidence="6 7" id="KW-0520">NAD</keyword>
<keyword evidence="4 7" id="KW-0521">NADP</keyword>
<evidence type="ECO:0000256" key="6">
    <source>
        <dbReference type="ARBA" id="ARBA00023027"/>
    </source>
</evidence>
<dbReference type="OrthoDB" id="9804207at2"/>
<dbReference type="PANTHER" id="PTHR43821">
    <property type="entry name" value="NAD(P)H NITROREDUCTASE YDJA-RELATED"/>
    <property type="match status" value="1"/>
</dbReference>
<accession>A0A4R2NBX6</accession>
<dbReference type="CDD" id="cd02135">
    <property type="entry name" value="YdjA-like"/>
    <property type="match status" value="1"/>
</dbReference>
<dbReference type="PANTHER" id="PTHR43821:SF1">
    <property type="entry name" value="NAD(P)H NITROREDUCTASE YDJA-RELATED"/>
    <property type="match status" value="1"/>
</dbReference>
<feature type="domain" description="Nitroreductase" evidence="9">
    <location>
        <begin position="9"/>
        <end position="162"/>
    </location>
</feature>
<dbReference type="AlphaFoldDB" id="A0A4R2NBX6"/>
<gene>
    <name evidence="10" type="ORF">EV693_102270</name>
</gene>
<name>A0A4R2NBX6_9PAST</name>
<keyword evidence="3 7" id="KW-0288">FMN</keyword>
<dbReference type="PIRSF" id="PIRSF000232">
    <property type="entry name" value="YdjA"/>
    <property type="match status" value="1"/>
</dbReference>
<dbReference type="EMBL" id="SLXJ01000002">
    <property type="protein sequence ID" value="TCP18590.1"/>
    <property type="molecule type" value="Genomic_DNA"/>
</dbReference>
<dbReference type="Gene3D" id="3.40.109.10">
    <property type="entry name" value="NADH Oxidase"/>
    <property type="match status" value="1"/>
</dbReference>
<protein>
    <recommendedName>
        <fullName evidence="7">Putative NAD(P)H nitroreductase</fullName>
        <ecNumber evidence="7">1.-.-.-</ecNumber>
    </recommendedName>
</protein>
<comment type="cofactor">
    <cofactor evidence="8">
        <name>FMN</name>
        <dbReference type="ChEBI" id="CHEBI:58210"/>
    </cofactor>
    <text evidence="8">Binds 1 FMN per subunit.</text>
</comment>
<evidence type="ECO:0000256" key="5">
    <source>
        <dbReference type="ARBA" id="ARBA00023002"/>
    </source>
</evidence>